<sequence>MGKNDNADSSNKYLTPALVKDFPNDPILQSKLNELWNTGLNAANQAAIVSNPWTATYQAPCDWYANRAEIQFPLAINVVESVFWTAFPNRLKIYFSADEKSPYNMTDEEVFHLADFGDVDYSGKLPKYPTNNGLPFKIPSNTCPQMSWGKVTSDSTELPDSWKGYDPLGPRGWLDEYCEWSVVRNDKGQITQINYTCENPEYWYTLWKVSPQKVAELYNDLLNTGNIIKVEDLQLTDENGDVVNDPFTRAPAYNPLNKWNSGTTATKDGGGAIHLTSPPNTIGAEILLASQATLLRVLAPENYNMQSLVCAGSFGRPYRNSDPHIGQQVNQVIKNVGVKIMLTNPLGLYLQSPDFSNYTFPKGTTVDDWFNVVRGRRAGEDGQTYDQILHMRFEAPQGHTLEDVTIGTLVEGGSDGPSQQPLPIKYAGQIADTFKVGIAATAVPAGDAEPQTPLPAVGQQTGEPNGYPALLIGNAVYKAMTNVNPNPPFVSLPVTMNANQTYSDVLLQAFYISDSDNVDTATIEVYEGDGTTIDPNISVVVNKVLTSDGTPVGGGSGSQGGYFNFYITVKVLASAKTGLRGLALINPASTDSHQPMPGLIYINA</sequence>
<dbReference type="Proteomes" id="UP000283255">
    <property type="component" value="Unassembled WGS sequence"/>
</dbReference>
<dbReference type="RefSeq" id="WP_119911475.1">
    <property type="nucleotide sequence ID" value="NZ_QZCH01000020.1"/>
</dbReference>
<protein>
    <submittedName>
        <fullName evidence="1">Uncharacterized protein</fullName>
    </submittedName>
</protein>
<organism evidence="1 2">
    <name type="scientific">Motilimonas pumila</name>
    <dbReference type="NCBI Taxonomy" id="2303987"/>
    <lineage>
        <taxon>Bacteria</taxon>
        <taxon>Pseudomonadati</taxon>
        <taxon>Pseudomonadota</taxon>
        <taxon>Gammaproteobacteria</taxon>
        <taxon>Alteromonadales</taxon>
        <taxon>Alteromonadales genera incertae sedis</taxon>
        <taxon>Motilimonas</taxon>
    </lineage>
</organism>
<evidence type="ECO:0000313" key="1">
    <source>
        <dbReference type="EMBL" id="RJG42123.1"/>
    </source>
</evidence>
<reference evidence="1 2" key="2">
    <citation type="submission" date="2019-01" db="EMBL/GenBank/DDBJ databases">
        <title>Motilimonas pumilus sp. nov., isolated from the gut of sea cucumber (Apostichopus japonicus).</title>
        <authorList>
            <person name="Wang F.-Q."/>
            <person name="Ren L.-H."/>
            <person name="Lin Y.-W."/>
            <person name="Sun G.-H."/>
            <person name="Du Z.-J."/>
            <person name="Zhao J.-X."/>
            <person name="Liu X.-J."/>
            <person name="Liu L.-J."/>
        </authorList>
    </citation>
    <scope>NUCLEOTIDE SEQUENCE [LARGE SCALE GENOMIC DNA]</scope>
    <source>
        <strain evidence="1 2">PLHSC7-2</strain>
    </source>
</reference>
<dbReference type="OrthoDB" id="226361at2"/>
<proteinExistence type="predicted"/>
<dbReference type="EMBL" id="QZCH01000020">
    <property type="protein sequence ID" value="RJG42123.1"/>
    <property type="molecule type" value="Genomic_DNA"/>
</dbReference>
<comment type="caution">
    <text evidence="1">The sequence shown here is derived from an EMBL/GenBank/DDBJ whole genome shotgun (WGS) entry which is preliminary data.</text>
</comment>
<keyword evidence="2" id="KW-1185">Reference proteome</keyword>
<reference evidence="1 2" key="1">
    <citation type="submission" date="2018-09" db="EMBL/GenBank/DDBJ databases">
        <authorList>
            <person name="Wang F."/>
        </authorList>
    </citation>
    <scope>NUCLEOTIDE SEQUENCE [LARGE SCALE GENOMIC DNA]</scope>
    <source>
        <strain evidence="1 2">PLHSC7-2</strain>
    </source>
</reference>
<accession>A0A418YC68</accession>
<gene>
    <name evidence="1" type="ORF">D1Z90_14355</name>
</gene>
<name>A0A418YC68_9GAMM</name>
<dbReference type="AlphaFoldDB" id="A0A418YC68"/>
<evidence type="ECO:0000313" key="2">
    <source>
        <dbReference type="Proteomes" id="UP000283255"/>
    </source>
</evidence>